<feature type="non-terminal residue" evidence="1">
    <location>
        <position position="79"/>
    </location>
</feature>
<dbReference type="Proteomes" id="UP000828251">
    <property type="component" value="Unassembled WGS sequence"/>
</dbReference>
<dbReference type="EMBL" id="JAIQCV010000004">
    <property type="protein sequence ID" value="KAH1107519.1"/>
    <property type="molecule type" value="Genomic_DNA"/>
</dbReference>
<reference evidence="1 2" key="1">
    <citation type="journal article" date="2021" name="Plant Biotechnol. J.">
        <title>Multi-omics assisted identification of the key and species-specific regulatory components of drought-tolerant mechanisms in Gossypium stocksii.</title>
        <authorList>
            <person name="Yu D."/>
            <person name="Ke L."/>
            <person name="Zhang D."/>
            <person name="Wu Y."/>
            <person name="Sun Y."/>
            <person name="Mei J."/>
            <person name="Sun J."/>
            <person name="Sun Y."/>
        </authorList>
    </citation>
    <scope>NUCLEOTIDE SEQUENCE [LARGE SCALE GENOMIC DNA]</scope>
    <source>
        <strain evidence="2">cv. E1</strain>
        <tissue evidence="1">Leaf</tissue>
    </source>
</reference>
<comment type="caution">
    <text evidence="1">The sequence shown here is derived from an EMBL/GenBank/DDBJ whole genome shotgun (WGS) entry which is preliminary data.</text>
</comment>
<accession>A0A9D4AD52</accession>
<keyword evidence="2" id="KW-1185">Reference proteome</keyword>
<protein>
    <submittedName>
        <fullName evidence="1">Uncharacterized protein</fullName>
    </submittedName>
</protein>
<evidence type="ECO:0000313" key="2">
    <source>
        <dbReference type="Proteomes" id="UP000828251"/>
    </source>
</evidence>
<gene>
    <name evidence="1" type="ORF">J1N35_011287</name>
</gene>
<proteinExistence type="predicted"/>
<evidence type="ECO:0000313" key="1">
    <source>
        <dbReference type="EMBL" id="KAH1107519.1"/>
    </source>
</evidence>
<name>A0A9D4AD52_9ROSI</name>
<organism evidence="1 2">
    <name type="scientific">Gossypium stocksii</name>
    <dbReference type="NCBI Taxonomy" id="47602"/>
    <lineage>
        <taxon>Eukaryota</taxon>
        <taxon>Viridiplantae</taxon>
        <taxon>Streptophyta</taxon>
        <taxon>Embryophyta</taxon>
        <taxon>Tracheophyta</taxon>
        <taxon>Spermatophyta</taxon>
        <taxon>Magnoliopsida</taxon>
        <taxon>eudicotyledons</taxon>
        <taxon>Gunneridae</taxon>
        <taxon>Pentapetalae</taxon>
        <taxon>rosids</taxon>
        <taxon>malvids</taxon>
        <taxon>Malvales</taxon>
        <taxon>Malvaceae</taxon>
        <taxon>Malvoideae</taxon>
        <taxon>Gossypium</taxon>
    </lineage>
</organism>
<sequence>MSRKRTRASVQVEETKNKFNCEEAKARYDSIFINQQMLTEKGFTLKESNYIDLMFRVLSALVKAWNSHLSSRIFDTISE</sequence>
<dbReference type="AlphaFoldDB" id="A0A9D4AD52"/>